<evidence type="ECO:0000256" key="3">
    <source>
        <dbReference type="ARBA" id="ARBA00022475"/>
    </source>
</evidence>
<dbReference type="CDD" id="cd06261">
    <property type="entry name" value="TM_PBP2"/>
    <property type="match status" value="1"/>
</dbReference>
<dbReference type="eggNOG" id="COG0601">
    <property type="taxonomic scope" value="Bacteria"/>
</dbReference>
<evidence type="ECO:0000256" key="5">
    <source>
        <dbReference type="ARBA" id="ARBA00022989"/>
    </source>
</evidence>
<gene>
    <name evidence="9" type="ORF">HMPREF0202_00786</name>
</gene>
<dbReference type="InterPro" id="IPR000515">
    <property type="entry name" value="MetI-like"/>
</dbReference>
<dbReference type="HOGENOM" id="CLU_036879_0_1_0"/>
<feature type="transmembrane region" description="Helical" evidence="7">
    <location>
        <begin position="97"/>
        <end position="121"/>
    </location>
</feature>
<dbReference type="Pfam" id="PF19300">
    <property type="entry name" value="BPD_transp_1_N"/>
    <property type="match status" value="1"/>
</dbReference>
<feature type="transmembrane region" description="Helical" evidence="7">
    <location>
        <begin position="287"/>
        <end position="309"/>
    </location>
</feature>
<dbReference type="EMBL" id="AXZF01000029">
    <property type="protein sequence ID" value="ERT69277.1"/>
    <property type="molecule type" value="Genomic_DNA"/>
</dbReference>
<keyword evidence="2 7" id="KW-0813">Transport</keyword>
<evidence type="ECO:0000256" key="7">
    <source>
        <dbReference type="RuleBase" id="RU363032"/>
    </source>
</evidence>
<evidence type="ECO:0000256" key="2">
    <source>
        <dbReference type="ARBA" id="ARBA00022448"/>
    </source>
</evidence>
<dbReference type="SUPFAM" id="SSF161098">
    <property type="entry name" value="MetI-like"/>
    <property type="match status" value="1"/>
</dbReference>
<organism evidence="9 10">
    <name type="scientific">Cetobacterium somerae ATCC BAA-474</name>
    <dbReference type="NCBI Taxonomy" id="1319815"/>
    <lineage>
        <taxon>Bacteria</taxon>
        <taxon>Fusobacteriati</taxon>
        <taxon>Fusobacteriota</taxon>
        <taxon>Fusobacteriia</taxon>
        <taxon>Fusobacteriales</taxon>
        <taxon>Fusobacteriaceae</taxon>
        <taxon>Cetobacterium</taxon>
    </lineage>
</organism>
<comment type="similarity">
    <text evidence="7">Belongs to the binding-protein-dependent transport system permease family.</text>
</comment>
<dbReference type="PANTHER" id="PTHR43163:SF2">
    <property type="entry name" value="ABC TRANSPORTER PERMEASE PROTEIN"/>
    <property type="match status" value="1"/>
</dbReference>
<feature type="transmembrane region" description="Helical" evidence="7">
    <location>
        <begin position="133"/>
        <end position="157"/>
    </location>
</feature>
<feature type="domain" description="ABC transmembrane type-1" evidence="8">
    <location>
        <begin position="97"/>
        <end position="306"/>
    </location>
</feature>
<evidence type="ECO:0000256" key="4">
    <source>
        <dbReference type="ARBA" id="ARBA00022692"/>
    </source>
</evidence>
<dbReference type="AlphaFoldDB" id="U7VC42"/>
<comment type="subcellular location">
    <subcellularLocation>
        <location evidence="1 7">Cell membrane</location>
        <topology evidence="1 7">Multi-pass membrane protein</topology>
    </subcellularLocation>
</comment>
<evidence type="ECO:0000313" key="10">
    <source>
        <dbReference type="Proteomes" id="UP000017081"/>
    </source>
</evidence>
<name>U7VC42_9FUSO</name>
<reference evidence="9 10" key="1">
    <citation type="submission" date="2013-08" db="EMBL/GenBank/DDBJ databases">
        <authorList>
            <person name="Weinstock G."/>
            <person name="Sodergren E."/>
            <person name="Wylie T."/>
            <person name="Fulton L."/>
            <person name="Fulton R."/>
            <person name="Fronick C."/>
            <person name="O'Laughlin M."/>
            <person name="Godfrey J."/>
            <person name="Miner T."/>
            <person name="Herter B."/>
            <person name="Appelbaum E."/>
            <person name="Cordes M."/>
            <person name="Lek S."/>
            <person name="Wollam A."/>
            <person name="Pepin K.H."/>
            <person name="Palsikar V.B."/>
            <person name="Mitreva M."/>
            <person name="Wilson R.K."/>
        </authorList>
    </citation>
    <scope>NUCLEOTIDE SEQUENCE [LARGE SCALE GENOMIC DNA]</scope>
    <source>
        <strain evidence="9 10">ATCC BAA-474</strain>
    </source>
</reference>
<keyword evidence="4 7" id="KW-0812">Transmembrane</keyword>
<evidence type="ECO:0000313" key="9">
    <source>
        <dbReference type="EMBL" id="ERT69277.1"/>
    </source>
</evidence>
<evidence type="ECO:0000256" key="6">
    <source>
        <dbReference type="ARBA" id="ARBA00023136"/>
    </source>
</evidence>
<feature type="transmembrane region" description="Helical" evidence="7">
    <location>
        <begin position="183"/>
        <end position="203"/>
    </location>
</feature>
<comment type="caution">
    <text evidence="9">The sequence shown here is derived from an EMBL/GenBank/DDBJ whole genome shotgun (WGS) entry which is preliminary data.</text>
</comment>
<keyword evidence="3" id="KW-1003">Cell membrane</keyword>
<dbReference type="GO" id="GO:0005886">
    <property type="term" value="C:plasma membrane"/>
    <property type="evidence" value="ECO:0007669"/>
    <property type="project" value="UniProtKB-SubCell"/>
</dbReference>
<dbReference type="InterPro" id="IPR045621">
    <property type="entry name" value="BPD_transp_1_N"/>
</dbReference>
<feature type="transmembrane region" description="Helical" evidence="7">
    <location>
        <begin position="238"/>
        <end position="259"/>
    </location>
</feature>
<dbReference type="PROSITE" id="PS50928">
    <property type="entry name" value="ABC_TM1"/>
    <property type="match status" value="1"/>
</dbReference>
<dbReference type="Pfam" id="PF00528">
    <property type="entry name" value="BPD_transp_1"/>
    <property type="match status" value="1"/>
</dbReference>
<dbReference type="Gene3D" id="1.10.3720.10">
    <property type="entry name" value="MetI-like"/>
    <property type="match status" value="1"/>
</dbReference>
<proteinExistence type="inferred from homology"/>
<protein>
    <recommendedName>
        <fullName evidence="8">ABC transmembrane type-1 domain-containing protein</fullName>
    </recommendedName>
</protein>
<dbReference type="STRING" id="1319815.HMPREF0202_00786"/>
<keyword evidence="5 7" id="KW-1133">Transmembrane helix</keyword>
<evidence type="ECO:0000259" key="8">
    <source>
        <dbReference type="PROSITE" id="PS50928"/>
    </source>
</evidence>
<feature type="transmembrane region" description="Helical" evidence="7">
    <location>
        <begin position="10"/>
        <end position="28"/>
    </location>
</feature>
<dbReference type="Proteomes" id="UP000017081">
    <property type="component" value="Unassembled WGS sequence"/>
</dbReference>
<evidence type="ECO:0000256" key="1">
    <source>
        <dbReference type="ARBA" id="ARBA00004651"/>
    </source>
</evidence>
<keyword evidence="6 7" id="KW-0472">Membrane</keyword>
<dbReference type="GO" id="GO:0055085">
    <property type="term" value="P:transmembrane transport"/>
    <property type="evidence" value="ECO:0007669"/>
    <property type="project" value="InterPro"/>
</dbReference>
<dbReference type="PATRIC" id="fig|1319815.3.peg.754"/>
<dbReference type="InterPro" id="IPR035906">
    <property type="entry name" value="MetI-like_sf"/>
</dbReference>
<sequence length="320" mass="36413">MKSLIYLKKFFSSIITIFIVSLIIFLLFESLPGDPVLIRLGIESDPILEARLREELGLNAPFYIRFFKWCFQLLKGDLGNSFSYSSYTVVELIKSRFLTTFIITISTLVIVLVTSIPLGTILAKNHKFKTFKFLKVFSQIGFSIPAFWTAIVLMYIFSLKLKLLPTLGSVNWNRYPITSLKSLILPILTLSISKVPLVSHYLCNSMIEESSKDYVRVAKSKGLNQNEIYKKHILRNSLISVITVIGMITIYLITGTIVIENVFALPGLGTLLMEGISRKDYPLVQGIVLYISFSVILINFIIDIMYSIIDPRIRKEGEKR</sequence>
<dbReference type="PANTHER" id="PTHR43163">
    <property type="entry name" value="DIPEPTIDE TRANSPORT SYSTEM PERMEASE PROTEIN DPPB-RELATED"/>
    <property type="match status" value="1"/>
</dbReference>
<accession>U7VC42</accession>
<keyword evidence="10" id="KW-1185">Reference proteome</keyword>